<organism evidence="2 3">
    <name type="scientific">Punica granatum</name>
    <name type="common">Pomegranate</name>
    <dbReference type="NCBI Taxonomy" id="22663"/>
    <lineage>
        <taxon>Eukaryota</taxon>
        <taxon>Viridiplantae</taxon>
        <taxon>Streptophyta</taxon>
        <taxon>Embryophyta</taxon>
        <taxon>Tracheophyta</taxon>
        <taxon>Spermatophyta</taxon>
        <taxon>Magnoliopsida</taxon>
        <taxon>eudicotyledons</taxon>
        <taxon>Gunneridae</taxon>
        <taxon>Pentapetalae</taxon>
        <taxon>rosids</taxon>
        <taxon>malvids</taxon>
        <taxon>Myrtales</taxon>
        <taxon>Lythraceae</taxon>
        <taxon>Punica</taxon>
    </lineage>
</organism>
<feature type="region of interest" description="Disordered" evidence="1">
    <location>
        <begin position="1"/>
        <end position="28"/>
    </location>
</feature>
<sequence>LPDERVGSDRIGQSVRRRNRPKGVGWSGATRAERRLGLRKDSWAGVGELGRLDWSCNREIMGRSPSVRSSGGGWCWRR</sequence>
<gene>
    <name evidence="2" type="ORF">CRG98_020540</name>
</gene>
<dbReference type="EMBL" id="PGOL01001325">
    <property type="protein sequence ID" value="PKI59067.1"/>
    <property type="molecule type" value="Genomic_DNA"/>
</dbReference>
<evidence type="ECO:0000256" key="1">
    <source>
        <dbReference type="SAM" id="MobiDB-lite"/>
    </source>
</evidence>
<proteinExistence type="predicted"/>
<dbReference type="Proteomes" id="UP000233551">
    <property type="component" value="Unassembled WGS sequence"/>
</dbReference>
<dbReference type="AlphaFoldDB" id="A0A2I0JRX7"/>
<protein>
    <submittedName>
        <fullName evidence="2">Uncharacterized protein</fullName>
    </submittedName>
</protein>
<evidence type="ECO:0000313" key="3">
    <source>
        <dbReference type="Proteomes" id="UP000233551"/>
    </source>
</evidence>
<evidence type="ECO:0000313" key="2">
    <source>
        <dbReference type="EMBL" id="PKI59067.1"/>
    </source>
</evidence>
<reference evidence="2 3" key="1">
    <citation type="submission" date="2017-11" db="EMBL/GenBank/DDBJ databases">
        <title>De-novo sequencing of pomegranate (Punica granatum L.) genome.</title>
        <authorList>
            <person name="Akparov Z."/>
            <person name="Amiraslanov A."/>
            <person name="Hajiyeva S."/>
            <person name="Abbasov M."/>
            <person name="Kaur K."/>
            <person name="Hamwieh A."/>
            <person name="Solovyev V."/>
            <person name="Salamov A."/>
            <person name="Braich B."/>
            <person name="Kosarev P."/>
            <person name="Mahmoud A."/>
            <person name="Hajiyev E."/>
            <person name="Babayeva S."/>
            <person name="Izzatullayeva V."/>
            <person name="Mammadov A."/>
            <person name="Mammadov A."/>
            <person name="Sharifova S."/>
            <person name="Ojaghi J."/>
            <person name="Eynullazada K."/>
            <person name="Bayramov B."/>
            <person name="Abdulazimova A."/>
            <person name="Shahmuradov I."/>
        </authorList>
    </citation>
    <scope>NUCLEOTIDE SEQUENCE [LARGE SCALE GENOMIC DNA]</scope>
    <source>
        <strain evidence="3">cv. AG2017</strain>
        <tissue evidence="2">Leaf</tissue>
    </source>
</reference>
<feature type="non-terminal residue" evidence="2">
    <location>
        <position position="1"/>
    </location>
</feature>
<keyword evidence="3" id="KW-1185">Reference proteome</keyword>
<accession>A0A2I0JRX7</accession>
<comment type="caution">
    <text evidence="2">The sequence shown here is derived from an EMBL/GenBank/DDBJ whole genome shotgun (WGS) entry which is preliminary data.</text>
</comment>
<name>A0A2I0JRX7_PUNGR</name>